<feature type="compositionally biased region" description="Gly residues" evidence="1">
    <location>
        <begin position="1"/>
        <end position="20"/>
    </location>
</feature>
<evidence type="ECO:0000256" key="1">
    <source>
        <dbReference type="SAM" id="MobiDB-lite"/>
    </source>
</evidence>
<feature type="region of interest" description="Disordered" evidence="1">
    <location>
        <begin position="1"/>
        <end position="23"/>
    </location>
</feature>
<sequence length="143" mass="14906">MSTGGGGSGGGGGGGSGSGPMGRIVDKIKRTMASEGGVSGAVVVAGGVIEFLPQFSRNQSKQTRATKPRFIDDRSGSEPTDPSTVCLSTGSVDPSKVLHERTRGWDRRTQVNGVSDHCRRAPHFLVGANSNTIFPPHAKIIFR</sequence>
<protein>
    <submittedName>
        <fullName evidence="2">Uncharacterized protein</fullName>
    </submittedName>
</protein>
<proteinExistence type="predicted"/>
<dbReference type="EnsemblMetazoa" id="AMEC016065-RA">
    <property type="protein sequence ID" value="AMEC016065-PA"/>
    <property type="gene ID" value="AMEC016065"/>
</dbReference>
<feature type="region of interest" description="Disordered" evidence="1">
    <location>
        <begin position="55"/>
        <end position="91"/>
    </location>
</feature>
<evidence type="ECO:0000313" key="3">
    <source>
        <dbReference type="Proteomes" id="UP000075902"/>
    </source>
</evidence>
<dbReference type="AlphaFoldDB" id="A0A182U8W4"/>
<dbReference type="VEuPathDB" id="VectorBase:AMEC016065"/>
<dbReference type="Proteomes" id="UP000075902">
    <property type="component" value="Unassembled WGS sequence"/>
</dbReference>
<reference evidence="3" key="1">
    <citation type="submission" date="2014-01" db="EMBL/GenBank/DDBJ databases">
        <title>The Genome Sequence of Anopheles melas CM1001059_A (V2).</title>
        <authorList>
            <consortium name="The Broad Institute Genomics Platform"/>
            <person name="Neafsey D.E."/>
            <person name="Besansky N."/>
            <person name="Howell P."/>
            <person name="Walton C."/>
            <person name="Young S.K."/>
            <person name="Zeng Q."/>
            <person name="Gargeya S."/>
            <person name="Fitzgerald M."/>
            <person name="Haas B."/>
            <person name="Abouelleil A."/>
            <person name="Allen A.W."/>
            <person name="Alvarado L."/>
            <person name="Arachchi H.M."/>
            <person name="Berlin A.M."/>
            <person name="Chapman S.B."/>
            <person name="Gainer-Dewar J."/>
            <person name="Goldberg J."/>
            <person name="Griggs A."/>
            <person name="Gujja S."/>
            <person name="Hansen M."/>
            <person name="Howarth C."/>
            <person name="Imamovic A."/>
            <person name="Ireland A."/>
            <person name="Larimer J."/>
            <person name="McCowan C."/>
            <person name="Murphy C."/>
            <person name="Pearson M."/>
            <person name="Poon T.W."/>
            <person name="Priest M."/>
            <person name="Roberts A."/>
            <person name="Saif S."/>
            <person name="Shea T."/>
            <person name="Sisk P."/>
            <person name="Sykes S."/>
            <person name="Wortman J."/>
            <person name="Nusbaum C."/>
            <person name="Birren B."/>
        </authorList>
    </citation>
    <scope>NUCLEOTIDE SEQUENCE [LARGE SCALE GENOMIC DNA]</scope>
    <source>
        <strain evidence="3">CM1001059</strain>
    </source>
</reference>
<organism evidence="2 3">
    <name type="scientific">Anopheles melas</name>
    <dbReference type="NCBI Taxonomy" id="34690"/>
    <lineage>
        <taxon>Eukaryota</taxon>
        <taxon>Metazoa</taxon>
        <taxon>Ecdysozoa</taxon>
        <taxon>Arthropoda</taxon>
        <taxon>Hexapoda</taxon>
        <taxon>Insecta</taxon>
        <taxon>Pterygota</taxon>
        <taxon>Neoptera</taxon>
        <taxon>Endopterygota</taxon>
        <taxon>Diptera</taxon>
        <taxon>Nematocera</taxon>
        <taxon>Culicoidea</taxon>
        <taxon>Culicidae</taxon>
        <taxon>Anophelinae</taxon>
        <taxon>Anopheles</taxon>
    </lineage>
</organism>
<evidence type="ECO:0000313" key="2">
    <source>
        <dbReference type="EnsemblMetazoa" id="AMEC016065-PA"/>
    </source>
</evidence>
<feature type="compositionally biased region" description="Polar residues" evidence="1">
    <location>
        <begin position="77"/>
        <end position="91"/>
    </location>
</feature>
<feature type="compositionally biased region" description="Polar residues" evidence="1">
    <location>
        <begin position="55"/>
        <end position="65"/>
    </location>
</feature>
<accession>A0A182U8W4</accession>
<reference evidence="2" key="2">
    <citation type="submission" date="2020-05" db="UniProtKB">
        <authorList>
            <consortium name="EnsemblMetazoa"/>
        </authorList>
    </citation>
    <scope>IDENTIFICATION</scope>
    <source>
        <strain evidence="2">CM1001059</strain>
    </source>
</reference>
<name>A0A182U8W4_9DIPT</name>
<keyword evidence="3" id="KW-1185">Reference proteome</keyword>